<keyword evidence="5" id="KW-0479">Metal-binding</keyword>
<dbReference type="Pfam" id="PF00122">
    <property type="entry name" value="E1-E2_ATPase"/>
    <property type="match status" value="1"/>
</dbReference>
<proteinExistence type="inferred from homology"/>
<organism evidence="20">
    <name type="scientific">Spumella elongata</name>
    <dbReference type="NCBI Taxonomy" id="89044"/>
    <lineage>
        <taxon>Eukaryota</taxon>
        <taxon>Sar</taxon>
        <taxon>Stramenopiles</taxon>
        <taxon>Ochrophyta</taxon>
        <taxon>Chrysophyceae</taxon>
        <taxon>Chromulinales</taxon>
        <taxon>Chromulinaceae</taxon>
        <taxon>Spumella</taxon>
    </lineage>
</organism>
<feature type="transmembrane region" description="Helical" evidence="17">
    <location>
        <begin position="1037"/>
        <end position="1058"/>
    </location>
</feature>
<dbReference type="InterPro" id="IPR023214">
    <property type="entry name" value="HAD_sf"/>
</dbReference>
<dbReference type="Pfam" id="PF13246">
    <property type="entry name" value="Cation_ATPase"/>
    <property type="match status" value="1"/>
</dbReference>
<dbReference type="InterPro" id="IPR044492">
    <property type="entry name" value="P_typ_ATPase_HD_dom"/>
</dbReference>
<feature type="transmembrane region" description="Helical" evidence="17">
    <location>
        <begin position="812"/>
        <end position="836"/>
    </location>
</feature>
<dbReference type="Gene3D" id="3.40.50.1000">
    <property type="entry name" value="HAD superfamily/HAD-like"/>
    <property type="match status" value="1"/>
</dbReference>
<dbReference type="Gene3D" id="3.40.1110.10">
    <property type="entry name" value="Calcium-transporting ATPase, cytoplasmic domain N"/>
    <property type="match status" value="1"/>
</dbReference>
<evidence type="ECO:0000256" key="3">
    <source>
        <dbReference type="ARBA" id="ARBA00022568"/>
    </source>
</evidence>
<evidence type="ECO:0000256" key="9">
    <source>
        <dbReference type="ARBA" id="ARBA00022842"/>
    </source>
</evidence>
<dbReference type="SFLD" id="SFLDF00027">
    <property type="entry name" value="p-type_atpase"/>
    <property type="match status" value="1"/>
</dbReference>
<dbReference type="InterPro" id="IPR004014">
    <property type="entry name" value="ATPase_P-typ_cation-transptr_N"/>
</dbReference>
<comment type="function">
    <text evidence="17">Catalyzes the hydrolysis of ATP coupled with the transport of calcium.</text>
</comment>
<keyword evidence="15" id="KW-0739">Sodium transport</keyword>
<protein>
    <recommendedName>
        <fullName evidence="17">Calcium-transporting ATPase</fullName>
        <ecNumber evidence="17">7.2.2.10</ecNumber>
    </recommendedName>
</protein>
<dbReference type="SFLD" id="SFLDG00002">
    <property type="entry name" value="C1.7:_P-type_atpase_like"/>
    <property type="match status" value="1"/>
</dbReference>
<evidence type="ECO:0000256" key="8">
    <source>
        <dbReference type="ARBA" id="ARBA00022840"/>
    </source>
</evidence>
<evidence type="ECO:0000256" key="15">
    <source>
        <dbReference type="ARBA" id="ARBA00023201"/>
    </source>
</evidence>
<dbReference type="GO" id="GO:0005388">
    <property type="term" value="F:P-type calcium transporter activity"/>
    <property type="evidence" value="ECO:0007669"/>
    <property type="project" value="UniProtKB-EC"/>
</dbReference>
<dbReference type="InterPro" id="IPR006068">
    <property type="entry name" value="ATPase_P-typ_cation-transptr_C"/>
</dbReference>
<keyword evidence="2 17" id="KW-0813">Transport</keyword>
<dbReference type="InterPro" id="IPR006408">
    <property type="entry name" value="P-type_ATPase_IIB"/>
</dbReference>
<dbReference type="GO" id="GO:0046872">
    <property type="term" value="F:metal ion binding"/>
    <property type="evidence" value="ECO:0007669"/>
    <property type="project" value="UniProtKB-KW"/>
</dbReference>
<feature type="transmembrane region" description="Helical" evidence="17">
    <location>
        <begin position="271"/>
        <end position="291"/>
    </location>
</feature>
<accession>A0A7S3HU65</accession>
<evidence type="ECO:0000256" key="14">
    <source>
        <dbReference type="ARBA" id="ARBA00023136"/>
    </source>
</evidence>
<evidence type="ECO:0000256" key="11">
    <source>
        <dbReference type="ARBA" id="ARBA00022989"/>
    </source>
</evidence>
<keyword evidence="11 17" id="KW-1133">Transmembrane helix</keyword>
<name>A0A7S3HU65_9STRA</name>
<dbReference type="FunFam" id="3.40.50.1000:FF:000001">
    <property type="entry name" value="Phospholipid-transporting ATPase IC"/>
    <property type="match status" value="1"/>
</dbReference>
<dbReference type="GO" id="GO:0005524">
    <property type="term" value="F:ATP binding"/>
    <property type="evidence" value="ECO:0007669"/>
    <property type="project" value="UniProtKB-KW"/>
</dbReference>
<dbReference type="PROSITE" id="PS00154">
    <property type="entry name" value="ATPASE_E1_E2"/>
    <property type="match status" value="1"/>
</dbReference>
<keyword evidence="14 17" id="KW-0472">Membrane</keyword>
<feature type="transmembrane region" description="Helical" evidence="17">
    <location>
        <begin position="311"/>
        <end position="336"/>
    </location>
</feature>
<comment type="catalytic activity">
    <reaction evidence="17">
        <text>Ca(2+)(in) + ATP + H2O = Ca(2+)(out) + ADP + phosphate + H(+)</text>
        <dbReference type="Rhea" id="RHEA:18105"/>
        <dbReference type="ChEBI" id="CHEBI:15377"/>
        <dbReference type="ChEBI" id="CHEBI:15378"/>
        <dbReference type="ChEBI" id="CHEBI:29108"/>
        <dbReference type="ChEBI" id="CHEBI:30616"/>
        <dbReference type="ChEBI" id="CHEBI:43474"/>
        <dbReference type="ChEBI" id="CHEBI:456216"/>
        <dbReference type="EC" id="7.2.2.10"/>
    </reaction>
</comment>
<dbReference type="InterPro" id="IPR059000">
    <property type="entry name" value="ATPase_P-type_domA"/>
</dbReference>
<dbReference type="EC" id="7.2.2.10" evidence="17"/>
<comment type="caution">
    <text evidence="17">Lacks conserved residue(s) required for the propagation of feature annotation.</text>
</comment>
<comment type="catalytic activity">
    <reaction evidence="16">
        <text>Na(+)(in) + ATP + H2O = Na(+)(out) + ADP + phosphate + H(+)</text>
        <dbReference type="Rhea" id="RHEA:14633"/>
        <dbReference type="ChEBI" id="CHEBI:15377"/>
        <dbReference type="ChEBI" id="CHEBI:15378"/>
        <dbReference type="ChEBI" id="CHEBI:29101"/>
        <dbReference type="ChEBI" id="CHEBI:30616"/>
        <dbReference type="ChEBI" id="CHEBI:43474"/>
        <dbReference type="ChEBI" id="CHEBI:456216"/>
        <dbReference type="EC" id="7.2.2.3"/>
    </reaction>
    <physiologicalReaction direction="left-to-right" evidence="16">
        <dbReference type="Rhea" id="RHEA:14634"/>
    </physiologicalReaction>
</comment>
<evidence type="ECO:0000256" key="18">
    <source>
        <dbReference type="SAM" id="MobiDB-lite"/>
    </source>
</evidence>
<evidence type="ECO:0000256" key="5">
    <source>
        <dbReference type="ARBA" id="ARBA00022723"/>
    </source>
</evidence>
<reference evidence="20" key="1">
    <citation type="submission" date="2021-01" db="EMBL/GenBank/DDBJ databases">
        <authorList>
            <person name="Corre E."/>
            <person name="Pelletier E."/>
            <person name="Niang G."/>
            <person name="Scheremetjew M."/>
            <person name="Finn R."/>
            <person name="Kale V."/>
            <person name="Holt S."/>
            <person name="Cochrane G."/>
            <person name="Meng A."/>
            <person name="Brown T."/>
            <person name="Cohen L."/>
        </authorList>
    </citation>
    <scope>NUCLEOTIDE SEQUENCE</scope>
    <source>
        <strain evidence="20">CCAP 955/1</strain>
    </source>
</reference>
<dbReference type="Gene3D" id="1.20.1110.10">
    <property type="entry name" value="Calcium-transporting ATPase, transmembrane domain"/>
    <property type="match status" value="2"/>
</dbReference>
<feature type="transmembrane region" description="Helical" evidence="17">
    <location>
        <begin position="82"/>
        <end position="100"/>
    </location>
</feature>
<keyword evidence="4 17" id="KW-0812">Transmembrane</keyword>
<dbReference type="SMART" id="SM00831">
    <property type="entry name" value="Cation_ATPase_N"/>
    <property type="match status" value="1"/>
</dbReference>
<dbReference type="InterPro" id="IPR023298">
    <property type="entry name" value="ATPase_P-typ_TM_dom_sf"/>
</dbReference>
<dbReference type="PRINTS" id="PR00119">
    <property type="entry name" value="CATATPASE"/>
</dbReference>
<feature type="transmembrane region" description="Helical" evidence="17">
    <location>
        <begin position="1005"/>
        <end position="1025"/>
    </location>
</feature>
<feature type="transmembrane region" description="Helical" evidence="17">
    <location>
        <begin position="106"/>
        <end position="129"/>
    </location>
</feature>
<dbReference type="EMBL" id="HBIC01064994">
    <property type="protein sequence ID" value="CAE0304540.1"/>
    <property type="molecule type" value="Transcribed_RNA"/>
</dbReference>
<dbReference type="AlphaFoldDB" id="A0A7S3HU65"/>
<dbReference type="SUPFAM" id="SSF81653">
    <property type="entry name" value="Calcium ATPase, transduction domain A"/>
    <property type="match status" value="1"/>
</dbReference>
<dbReference type="GO" id="GO:0008554">
    <property type="term" value="F:P-type sodium transporter activity"/>
    <property type="evidence" value="ECO:0007669"/>
    <property type="project" value="UniProtKB-EC"/>
</dbReference>
<keyword evidence="10" id="KW-1278">Translocase</keyword>
<keyword evidence="7 17" id="KW-0106">Calcium</keyword>
<evidence type="ECO:0000256" key="1">
    <source>
        <dbReference type="ARBA" id="ARBA00004127"/>
    </source>
</evidence>
<dbReference type="SFLD" id="SFLDS00003">
    <property type="entry name" value="Haloacid_Dehalogenase"/>
    <property type="match status" value="1"/>
</dbReference>
<dbReference type="PANTHER" id="PTHR24093">
    <property type="entry name" value="CATION TRANSPORTING ATPASE"/>
    <property type="match status" value="1"/>
</dbReference>
<evidence type="ECO:0000313" key="20">
    <source>
        <dbReference type="EMBL" id="CAE0304540.1"/>
    </source>
</evidence>
<dbReference type="NCBIfam" id="TIGR01517">
    <property type="entry name" value="ATPase-IIB_Ca"/>
    <property type="match status" value="1"/>
</dbReference>
<feature type="domain" description="Cation-transporting P-type ATPase N-terminal" evidence="19">
    <location>
        <begin position="28"/>
        <end position="99"/>
    </location>
</feature>
<dbReference type="CDD" id="cd02081">
    <property type="entry name" value="P-type_ATPase_Ca_PMCA-like"/>
    <property type="match status" value="1"/>
</dbReference>
<gene>
    <name evidence="20" type="ORF">SELO1098_LOCUS33411</name>
</gene>
<evidence type="ECO:0000256" key="13">
    <source>
        <dbReference type="ARBA" id="ARBA00023065"/>
    </source>
</evidence>
<keyword evidence="12" id="KW-0915">Sodium</keyword>
<keyword evidence="3 17" id="KW-0109">Calcium transport</keyword>
<keyword evidence="9" id="KW-0460">Magnesium</keyword>
<dbReference type="SUPFAM" id="SSF81660">
    <property type="entry name" value="Metal cation-transporting ATPase, ATP-binding domain N"/>
    <property type="match status" value="1"/>
</dbReference>
<dbReference type="FunFam" id="1.20.1110.10:FF:000036">
    <property type="entry name" value="Calcium-transporting ATPase"/>
    <property type="match status" value="1"/>
</dbReference>
<comment type="similarity">
    <text evidence="17">Belongs to the cation transport ATPase (P-type) (TC 3.A.3) family.</text>
</comment>
<evidence type="ECO:0000256" key="17">
    <source>
        <dbReference type="RuleBase" id="RU361146"/>
    </source>
</evidence>
<keyword evidence="13 17" id="KW-0406">Ion transport</keyword>
<dbReference type="Pfam" id="PF00689">
    <property type="entry name" value="Cation_ATPase_C"/>
    <property type="match status" value="1"/>
</dbReference>
<comment type="subcellular location">
    <subcellularLocation>
        <location evidence="1">Endomembrane system</location>
        <topology evidence="1">Multi-pass membrane protein</topology>
    </subcellularLocation>
    <subcellularLocation>
        <location evidence="17">Membrane</location>
        <topology evidence="17">Multi-pass membrane protein</topology>
    </subcellularLocation>
</comment>
<dbReference type="Gene3D" id="2.70.150.10">
    <property type="entry name" value="Calcium-transporting ATPase, cytoplasmic transduction domain A"/>
    <property type="match status" value="1"/>
</dbReference>
<dbReference type="SUPFAM" id="SSF81665">
    <property type="entry name" value="Calcium ATPase, transmembrane domain M"/>
    <property type="match status" value="1"/>
</dbReference>
<dbReference type="InterPro" id="IPR023299">
    <property type="entry name" value="ATPase_P-typ_cyto_dom_N"/>
</dbReference>
<evidence type="ECO:0000256" key="16">
    <source>
        <dbReference type="ARBA" id="ARBA00049499"/>
    </source>
</evidence>
<evidence type="ECO:0000256" key="10">
    <source>
        <dbReference type="ARBA" id="ARBA00022967"/>
    </source>
</evidence>
<evidence type="ECO:0000256" key="6">
    <source>
        <dbReference type="ARBA" id="ARBA00022741"/>
    </source>
</evidence>
<evidence type="ECO:0000256" key="7">
    <source>
        <dbReference type="ARBA" id="ARBA00022837"/>
    </source>
</evidence>
<keyword evidence="8 17" id="KW-0067">ATP-binding</keyword>
<feature type="transmembrane region" description="Helical" evidence="17">
    <location>
        <begin position="779"/>
        <end position="800"/>
    </location>
</feature>
<dbReference type="GO" id="GO:0012505">
    <property type="term" value="C:endomembrane system"/>
    <property type="evidence" value="ECO:0007669"/>
    <property type="project" value="UniProtKB-SubCell"/>
</dbReference>
<evidence type="ECO:0000256" key="12">
    <source>
        <dbReference type="ARBA" id="ARBA00023053"/>
    </source>
</evidence>
<dbReference type="GO" id="GO:0016887">
    <property type="term" value="F:ATP hydrolysis activity"/>
    <property type="evidence" value="ECO:0007669"/>
    <property type="project" value="InterPro"/>
</dbReference>
<evidence type="ECO:0000256" key="4">
    <source>
        <dbReference type="ARBA" id="ARBA00022692"/>
    </source>
</evidence>
<evidence type="ECO:0000256" key="2">
    <source>
        <dbReference type="ARBA" id="ARBA00022448"/>
    </source>
</evidence>
<dbReference type="PANTHER" id="PTHR24093:SF369">
    <property type="entry name" value="CALCIUM-TRANSPORTING ATPASE"/>
    <property type="match status" value="1"/>
</dbReference>
<dbReference type="NCBIfam" id="TIGR01494">
    <property type="entry name" value="ATPase_P-type"/>
    <property type="match status" value="2"/>
</dbReference>
<dbReference type="InterPro" id="IPR008250">
    <property type="entry name" value="ATPase_P-typ_transduc_dom_A_sf"/>
</dbReference>
<feature type="region of interest" description="Disordered" evidence="18">
    <location>
        <begin position="194"/>
        <end position="214"/>
    </location>
</feature>
<dbReference type="Pfam" id="PF00690">
    <property type="entry name" value="Cation_ATPase_N"/>
    <property type="match status" value="1"/>
</dbReference>
<keyword evidence="6 17" id="KW-0547">Nucleotide-binding</keyword>
<dbReference type="InterPro" id="IPR036412">
    <property type="entry name" value="HAD-like_sf"/>
</dbReference>
<dbReference type="InterPro" id="IPR001757">
    <property type="entry name" value="P_typ_ATPase"/>
</dbReference>
<sequence length="1096" mass="120317">MLSAKDLASFNDDQDIALNEKMLEKVGGIKGLETKLKTDYKKGLSGDAKDLAQRIELYGKNEFPEPESQSWFEMFIESFQDATLIVLIVAAVVSFVVGLIEDPAKGWIEGAAILFAVLVVAVVTATNNFNKESQFRKLNAVKDDVKVGVLRNGVATTIDVKKLVVGDVLILNAGDRVPTDGLLVDGSDVTCNESALTGESDDKKKSFKPSSDGEEGDIFMLSGSSLATGYAHVLVTAVGESSRWGKTKAKLAAETVDTPLQEKLDTLANQIGNLGMFAAGATFIAMIAIWYMYPEQRDPELNIYEYVLKAFIMGVTIVVVAVPEGLPLAVTLSLAYSTQKMMLDNNLIRVLAACETMGNATNICSDKTGTLTQNRMTVVEGYFGDVVYEQEEFAGNPIPDSVKHVIVEQCSINRSAYLVHKDQEGRTLDRPAIIGNKTEGALIMMTNQWGFDHEDFKTKNFNEATDKIFSFNSAKKRSTAIVHRADGSVRLYCKGASEWILKDCTHFLSNAGVPTEMSELKKQTLDVTINNMADKALRTLCLAHKDYPNAAALPENWQENPPDHDNLVLDCIVGIIDPLRSDVKEAVRIAQAAGVTVRMVTGDNIATAKAIARQCGILTEHGTAIEGPAFRKLTPAEADAILPNLQVMARSSPDDKYLLVTRLNGYGIPNDKAEWEVKMKARIEADGITWEKHRDLILPGYREEWEETRPEGGDVVAVTGDGTNDAPALKAADVGMAMGITGTKVAQGAADIVILDDKFSSIVRAISWGRCVYDNIRKFLQFQLCVNLVALTIVFIGAIAGFEPPLNAVQLLWVNLVMDTMGALALATGGPTPELLERKPYKRNSSLISWPMRRNILCQTIFQLILLLVLLFEGPELFGVRPGVTCERYQIKGASSLRWDPDSGSRNDAIGTIPCEAYKQYCAGKGIDCLEHDRTLVDYLGNPYTKSLADLQDFENTCLECNLNGYVHGSIIFNAFIFCTFFNEYTAHELFDDWNFFPSIIENPVFLMVSTFTFGAQIFLIELGGEFLKTSPLTIEQWAVTVALGAIGVPIGILMRWIPVKEDPNSFFDNSRIFKKFEAGRSIGSLEYAKVEGAEA</sequence>
<dbReference type="PRINTS" id="PR00121">
    <property type="entry name" value="NAKATPASE"/>
</dbReference>
<dbReference type="GO" id="GO:0005886">
    <property type="term" value="C:plasma membrane"/>
    <property type="evidence" value="ECO:0007669"/>
    <property type="project" value="TreeGrafter"/>
</dbReference>
<dbReference type="SUPFAM" id="SSF56784">
    <property type="entry name" value="HAD-like"/>
    <property type="match status" value="1"/>
</dbReference>
<evidence type="ECO:0000259" key="19">
    <source>
        <dbReference type="SMART" id="SM00831"/>
    </source>
</evidence>
<dbReference type="InterPro" id="IPR018303">
    <property type="entry name" value="ATPase_P-typ_P_site"/>
</dbReference>